<dbReference type="Pfam" id="PF00135">
    <property type="entry name" value="COesterase"/>
    <property type="match status" value="1"/>
</dbReference>
<dbReference type="Proteomes" id="UP000515158">
    <property type="component" value="Unplaced"/>
</dbReference>
<organism evidence="10">
    <name type="scientific">Thrips palmi</name>
    <name type="common">Melon thrips</name>
    <dbReference type="NCBI Taxonomy" id="161013"/>
    <lineage>
        <taxon>Eukaryota</taxon>
        <taxon>Metazoa</taxon>
        <taxon>Ecdysozoa</taxon>
        <taxon>Arthropoda</taxon>
        <taxon>Hexapoda</taxon>
        <taxon>Insecta</taxon>
        <taxon>Pterygota</taxon>
        <taxon>Neoptera</taxon>
        <taxon>Paraneoptera</taxon>
        <taxon>Thysanoptera</taxon>
        <taxon>Terebrantia</taxon>
        <taxon>Thripoidea</taxon>
        <taxon>Thripidae</taxon>
        <taxon>Thrips</taxon>
    </lineage>
</organism>
<evidence type="ECO:0000256" key="1">
    <source>
        <dbReference type="ARBA" id="ARBA00023180"/>
    </source>
</evidence>
<feature type="chain" id="PRO_5044654824" evidence="2">
    <location>
        <begin position="20"/>
        <end position="611"/>
    </location>
</feature>
<evidence type="ECO:0000313" key="5">
    <source>
        <dbReference type="RefSeq" id="XP_034238765.1"/>
    </source>
</evidence>
<evidence type="ECO:0000259" key="3">
    <source>
        <dbReference type="Pfam" id="PF00135"/>
    </source>
</evidence>
<dbReference type="InterPro" id="IPR019819">
    <property type="entry name" value="Carboxylesterase_B_CS"/>
</dbReference>
<keyword evidence="1" id="KW-0325">Glycoprotein</keyword>
<feature type="domain" description="Carboxylesterase type B" evidence="3">
    <location>
        <begin position="36"/>
        <end position="560"/>
    </location>
</feature>
<dbReference type="RefSeq" id="XP_034238769.1">
    <property type="nucleotide sequence ID" value="XM_034382878.1"/>
</dbReference>
<dbReference type="SUPFAM" id="SSF53474">
    <property type="entry name" value="alpha/beta-Hydrolases"/>
    <property type="match status" value="1"/>
</dbReference>
<dbReference type="InterPro" id="IPR050309">
    <property type="entry name" value="Type-B_Carboxylest/Lipase"/>
</dbReference>
<dbReference type="RefSeq" id="XP_034238771.1">
    <property type="nucleotide sequence ID" value="XM_034382880.1"/>
</dbReference>
<reference evidence="5 6" key="1">
    <citation type="submission" date="2025-04" db="UniProtKB">
        <authorList>
            <consortium name="RefSeq"/>
        </authorList>
    </citation>
    <scope>IDENTIFICATION</scope>
    <source>
        <tissue evidence="5 6">Total insect</tissue>
    </source>
</reference>
<keyword evidence="4" id="KW-1185">Reference proteome</keyword>
<feature type="signal peptide" evidence="2">
    <location>
        <begin position="1"/>
        <end position="19"/>
    </location>
</feature>
<dbReference type="AlphaFoldDB" id="A0A6P8YNJ7"/>
<evidence type="ECO:0000256" key="2">
    <source>
        <dbReference type="SAM" id="SignalP"/>
    </source>
</evidence>
<evidence type="ECO:0000313" key="11">
    <source>
        <dbReference type="RefSeq" id="XP_034238771.1"/>
    </source>
</evidence>
<evidence type="ECO:0000313" key="4">
    <source>
        <dbReference type="Proteomes" id="UP000515158"/>
    </source>
</evidence>
<keyword evidence="2" id="KW-0732">Signal</keyword>
<dbReference type="RefSeq" id="XP_034238772.1">
    <property type="nucleotide sequence ID" value="XM_034382881.1"/>
</dbReference>
<dbReference type="RefSeq" id="XP_034238770.1">
    <property type="nucleotide sequence ID" value="XM_034382879.1"/>
</dbReference>
<dbReference type="KEGG" id="tpal:117643788"/>
<dbReference type="RefSeq" id="XP_034238768.1">
    <property type="nucleotide sequence ID" value="XM_034382877.1"/>
</dbReference>
<dbReference type="RefSeq" id="XP_034238767.1">
    <property type="nucleotide sequence ID" value="XM_034382876.1"/>
</dbReference>
<dbReference type="InterPro" id="IPR029058">
    <property type="entry name" value="AB_hydrolase_fold"/>
</dbReference>
<proteinExistence type="predicted"/>
<evidence type="ECO:0000313" key="7">
    <source>
        <dbReference type="RefSeq" id="XP_034238767.1"/>
    </source>
</evidence>
<dbReference type="Gene3D" id="3.40.50.1820">
    <property type="entry name" value="alpha/beta hydrolase"/>
    <property type="match status" value="1"/>
</dbReference>
<evidence type="ECO:0000313" key="10">
    <source>
        <dbReference type="RefSeq" id="XP_034238770.1"/>
    </source>
</evidence>
<dbReference type="OrthoDB" id="408631at2759"/>
<protein>
    <submittedName>
        <fullName evidence="5 6">Juvenile hormone esterase-like isoform X1</fullName>
    </submittedName>
</protein>
<dbReference type="PROSITE" id="PS00941">
    <property type="entry name" value="CARBOXYLESTERASE_B_2"/>
    <property type="match status" value="1"/>
</dbReference>
<evidence type="ECO:0000313" key="9">
    <source>
        <dbReference type="RefSeq" id="XP_034238769.1"/>
    </source>
</evidence>
<accession>A0A6P8YNJ7</accession>
<dbReference type="RefSeq" id="XP_034238765.1">
    <property type="nucleotide sequence ID" value="XM_034382874.1"/>
</dbReference>
<dbReference type="GeneID" id="117643788"/>
<evidence type="ECO:0000313" key="8">
    <source>
        <dbReference type="RefSeq" id="XP_034238768.1"/>
    </source>
</evidence>
<dbReference type="InterPro" id="IPR002018">
    <property type="entry name" value="CarbesteraseB"/>
</dbReference>
<evidence type="ECO:0000313" key="6">
    <source>
        <dbReference type="RefSeq" id="XP_034238766.1"/>
    </source>
</evidence>
<dbReference type="RefSeq" id="XP_034238766.1">
    <property type="nucleotide sequence ID" value="XM_034382875.1"/>
</dbReference>
<name>A0A6P8YNJ7_THRPL</name>
<gene>
    <name evidence="5 6 7 8 9 10 11 12" type="primary">LOC117643788</name>
</gene>
<evidence type="ECO:0000313" key="12">
    <source>
        <dbReference type="RefSeq" id="XP_034238772.1"/>
    </source>
</evidence>
<sequence>MLALMVAVAIVGLAGLAGAEPPQPPAGGAGGAGERPSVRYAAGEVRGRWVEAERGGAAFAAYLGVPYARPPIGHLRFKAPKRLDKLPGSGPLDAGRDPPPCAQINIHSAEKEVVGQEDCLYLNVYVPARTPPASEALLPVLFVVHGGAFEHGSGRLDAFGPHYLLNEDVVVVAANYRQGALGFLNLDTEEIPGNAGLKDLVMALRWVKANIAAFGGDPARVTALGWSTGASAVHILSLLPSTRDLFSRAALLSGHALLPRAYTERHIARATTLAAILGAADNSTEAVTRTLQEASVDSLLRACDDPRMRAVGLPLPSPERRDTKGAEPKLLLQDPESLLRQPKAPAMPLLLSVNSREGSFPFKIWDLAQRSPQALDELLPRLLPADLLPGADTAAALGLGAAGAAGARGPGGGAGPGPGPLGKDAALRLAQLVRDEYSGGGPIANNTDVFLELLGDTFLRASLWRALGLAANMSTEAAPLHVYQFQVDAEYNYAKKLYGISTPGATHTDDLGYLARFDAAPNLRQDTASRGVAAKTLRRLTKTLTDFVKGVPFPDDWPPLRAGSTDASSWPALLVGPGARWAGGHLDGAHQAFWESVYRDLRSRTSSIGRV</sequence>
<dbReference type="PANTHER" id="PTHR11559">
    <property type="entry name" value="CARBOXYLESTERASE"/>
    <property type="match status" value="1"/>
</dbReference>